<name>A0A1I5KNR8_9PSEU</name>
<dbReference type="STRING" id="455193.SAMN05421805_12787"/>
<sequence>MVEFDADTRRELQKAADALAEAVRHHRAHDESNAARHLASAVRYSPLTSSLEAAAETLGRLLERKA</sequence>
<evidence type="ECO:0000313" key="2">
    <source>
        <dbReference type="EMBL" id="SFO86326.1"/>
    </source>
</evidence>
<dbReference type="EMBL" id="RBXX01000002">
    <property type="protein sequence ID" value="RKT85610.1"/>
    <property type="molecule type" value="Genomic_DNA"/>
</dbReference>
<reference evidence="2 3" key="1">
    <citation type="submission" date="2016-10" db="EMBL/GenBank/DDBJ databases">
        <authorList>
            <person name="de Groot N.N."/>
        </authorList>
    </citation>
    <scope>NUCLEOTIDE SEQUENCE [LARGE SCALE GENOMIC DNA]</scope>
    <source>
        <strain evidence="2 3">CPCC 201259</strain>
    </source>
</reference>
<dbReference type="Proteomes" id="UP000270697">
    <property type="component" value="Unassembled WGS sequence"/>
</dbReference>
<gene>
    <name evidence="1" type="ORF">ATL45_3957</name>
    <name evidence="2" type="ORF">SAMN05421805_12787</name>
</gene>
<evidence type="ECO:0000313" key="4">
    <source>
        <dbReference type="Proteomes" id="UP000270697"/>
    </source>
</evidence>
<evidence type="ECO:0000313" key="3">
    <source>
        <dbReference type="Proteomes" id="UP000199398"/>
    </source>
</evidence>
<dbReference type="RefSeq" id="WP_093160072.1">
    <property type="nucleotide sequence ID" value="NZ_FOUP01000027.1"/>
</dbReference>
<dbReference type="EMBL" id="FOUP01000027">
    <property type="protein sequence ID" value="SFO86326.1"/>
    <property type="molecule type" value="Genomic_DNA"/>
</dbReference>
<organism evidence="2 3">
    <name type="scientific">Saccharopolyspora antimicrobica</name>
    <dbReference type="NCBI Taxonomy" id="455193"/>
    <lineage>
        <taxon>Bacteria</taxon>
        <taxon>Bacillati</taxon>
        <taxon>Actinomycetota</taxon>
        <taxon>Actinomycetes</taxon>
        <taxon>Pseudonocardiales</taxon>
        <taxon>Pseudonocardiaceae</taxon>
        <taxon>Saccharopolyspora</taxon>
    </lineage>
</organism>
<dbReference type="AlphaFoldDB" id="A0A1I5KNR8"/>
<dbReference type="Proteomes" id="UP000199398">
    <property type="component" value="Unassembled WGS sequence"/>
</dbReference>
<accession>A0A1I5KNR8</accession>
<evidence type="ECO:0000313" key="1">
    <source>
        <dbReference type="EMBL" id="RKT85610.1"/>
    </source>
</evidence>
<keyword evidence="4" id="KW-1185">Reference proteome</keyword>
<proteinExistence type="predicted"/>
<protein>
    <submittedName>
        <fullName evidence="2">Uncharacterized protein</fullName>
    </submittedName>
</protein>
<reference evidence="1 4" key="2">
    <citation type="submission" date="2018-10" db="EMBL/GenBank/DDBJ databases">
        <title>Sequencing the genomes of 1000 actinobacteria strains.</title>
        <authorList>
            <person name="Klenk H.-P."/>
        </authorList>
    </citation>
    <scope>NUCLEOTIDE SEQUENCE [LARGE SCALE GENOMIC DNA]</scope>
    <source>
        <strain evidence="1 4">DSM 45119</strain>
    </source>
</reference>